<dbReference type="Pfam" id="PF18780">
    <property type="entry name" value="HNH_repeat"/>
    <property type="match status" value="2"/>
</dbReference>
<gene>
    <name evidence="1" type="ORF">IK1_05862</name>
</gene>
<reference evidence="2" key="1">
    <citation type="submission" date="2012-12" db="EMBL/GenBank/DDBJ databases">
        <title>The genome sequence of Bacillus cereus VD146.</title>
        <authorList>
            <consortium name="The Broad Institute Genome Sequencing Platform"/>
            <consortium name="The Broad Institute Genome Sequencing Center for Infectious Disease"/>
            <person name="Feldgarden M."/>
            <person name="Van der Auwera G.A."/>
            <person name="Mahillon J."/>
            <person name="Duprez V."/>
            <person name="Timmery S."/>
            <person name="Mattelet C."/>
            <person name="Dierick K."/>
            <person name="Sun M."/>
            <person name="Yu Z."/>
            <person name="Zhu L."/>
            <person name="Hu X."/>
            <person name="Shank E.B."/>
            <person name="Swiecicka I."/>
            <person name="Hansen B.M."/>
            <person name="Andrup L."/>
            <person name="Walker B."/>
            <person name="Young S.K."/>
            <person name="Zeng Q."/>
            <person name="Gargeya S."/>
            <person name="Fitzgerald M."/>
            <person name="Haas B."/>
            <person name="Abouelleil A."/>
            <person name="Alvarado L."/>
            <person name="Arachchi H.M."/>
            <person name="Berlin A.M."/>
            <person name="Chapman S.B."/>
            <person name="Dewar J."/>
            <person name="Goldberg J."/>
            <person name="Griggs A."/>
            <person name="Gujja S."/>
            <person name="Hansen M."/>
            <person name="Howarth C."/>
            <person name="Imamovic A."/>
            <person name="Larimer J."/>
            <person name="McCowan C."/>
            <person name="Murphy C."/>
            <person name="Neiman D."/>
            <person name="Pearson M."/>
            <person name="Priest M."/>
            <person name="Roberts A."/>
            <person name="Saif S."/>
            <person name="Shea T."/>
            <person name="Sisk P."/>
            <person name="Sykes S."/>
            <person name="Wortman J."/>
            <person name="Nusbaum C."/>
            <person name="Birren B."/>
        </authorList>
    </citation>
    <scope>NUCLEOTIDE SEQUENCE [LARGE SCALE GENOMIC DNA]</scope>
    <source>
        <strain evidence="2">VD146</strain>
    </source>
</reference>
<name>R8MDX0_BACCX</name>
<organism evidence="1 2">
    <name type="scientific">Bacillus cereus (strain VD146)</name>
    <dbReference type="NCBI Taxonomy" id="1053236"/>
    <lineage>
        <taxon>Bacteria</taxon>
        <taxon>Bacillati</taxon>
        <taxon>Bacillota</taxon>
        <taxon>Bacilli</taxon>
        <taxon>Bacillales</taxon>
        <taxon>Bacillaceae</taxon>
        <taxon>Bacillus</taxon>
        <taxon>Bacillus cereus group</taxon>
    </lineage>
</organism>
<accession>R8MDX0</accession>
<evidence type="ECO:0000313" key="1">
    <source>
        <dbReference type="EMBL" id="EOP32326.1"/>
    </source>
</evidence>
<proteinExistence type="predicted"/>
<dbReference type="EMBL" id="AHFE01000075">
    <property type="protein sequence ID" value="EOP32326.1"/>
    <property type="molecule type" value="Genomic_DNA"/>
</dbReference>
<dbReference type="Proteomes" id="UP000014020">
    <property type="component" value="Unassembled WGS sequence"/>
</dbReference>
<sequence>MVMNMKYTDDELLNILLQTSKKLKRTPRVKDVKEYGTIISRFESWNNALLKAGLVINKERSYAHTSNEQLISIVKNWIEENNKIPNRTEWSKLDNVPSPETYRIRFQKTWSEFIELIGYGKAKKNHYRFKNENISDKEIFRQFKSEIQTILKKTNKPISTKLYNKYRNPDFYSSDGLLYRFQKTWSELLILANCPKTRIYKYKFTKEELIQVIHEIAAKLNKTPSLPDLQKEGIPESQIYNLFSTYQDALDQANLDVVFSRIDGVPETKEELLQMYINFCEKIGKIASSKDLDESKEIYDSHIFKIRFNGLNNLRRKANLPTTRKGKELKYSKAELQIILITLYKEKNKRLTIKELRKQDLVSTTIMRYYETTSMDSVWEEIENNFIFIQN</sequence>
<evidence type="ECO:0000313" key="2">
    <source>
        <dbReference type="Proteomes" id="UP000014020"/>
    </source>
</evidence>
<protein>
    <submittedName>
        <fullName evidence="1">Uncharacterized protein</fullName>
    </submittedName>
</protein>
<dbReference type="HOGENOM" id="CLU_730862_0_0_9"/>
<comment type="caution">
    <text evidence="1">The sequence shown here is derived from an EMBL/GenBank/DDBJ whole genome shotgun (WGS) entry which is preliminary data.</text>
</comment>
<dbReference type="PATRIC" id="fig|1053236.3.peg.6225"/>
<dbReference type="InterPro" id="IPR041025">
    <property type="entry name" value="HNH_repeat"/>
</dbReference>
<dbReference type="AlphaFoldDB" id="R8MDX0"/>